<name>A0A4V3D120_9SPHI</name>
<comment type="function">
    <text evidence="1">Resistance to tetracycline by an active tetracycline efflux. This is an energy-dependent process that decreases the accumulation of the antibiotic in whole cells. This protein functions as a metal-tetracycline/H(+) antiporter.</text>
</comment>
<keyword evidence="6 8" id="KW-1133">Transmembrane helix</keyword>
<evidence type="ECO:0000259" key="9">
    <source>
        <dbReference type="PROSITE" id="PS50850"/>
    </source>
</evidence>
<dbReference type="PANTHER" id="PTHR23504:SF15">
    <property type="entry name" value="MAJOR FACILITATOR SUPERFAMILY (MFS) PROFILE DOMAIN-CONTAINING PROTEIN"/>
    <property type="match status" value="1"/>
</dbReference>
<feature type="transmembrane region" description="Helical" evidence="8">
    <location>
        <begin position="108"/>
        <end position="125"/>
    </location>
</feature>
<dbReference type="RefSeq" id="WP_133576986.1">
    <property type="nucleotide sequence ID" value="NZ_SNYC01000005.1"/>
</dbReference>
<dbReference type="OrthoDB" id="9793283at2"/>
<dbReference type="PANTHER" id="PTHR23504">
    <property type="entry name" value="MAJOR FACILITATOR SUPERFAMILY DOMAIN-CONTAINING PROTEIN 10"/>
    <property type="match status" value="1"/>
</dbReference>
<keyword evidence="7 8" id="KW-0472">Membrane</keyword>
<keyword evidence="11" id="KW-1185">Reference proteome</keyword>
<feature type="domain" description="Major facilitator superfamily (MFS) profile" evidence="9">
    <location>
        <begin position="8"/>
        <end position="403"/>
    </location>
</feature>
<reference evidence="10 11" key="1">
    <citation type="submission" date="2019-03" db="EMBL/GenBank/DDBJ databases">
        <title>Genomic Encyclopedia of Archaeal and Bacterial Type Strains, Phase II (KMG-II): from individual species to whole genera.</title>
        <authorList>
            <person name="Goeker M."/>
        </authorList>
    </citation>
    <scope>NUCLEOTIDE SEQUENCE [LARGE SCALE GENOMIC DNA]</scope>
    <source>
        <strain evidence="10 11">DSM 19035</strain>
    </source>
</reference>
<dbReference type="GO" id="GO:0022857">
    <property type="term" value="F:transmembrane transporter activity"/>
    <property type="evidence" value="ECO:0007669"/>
    <property type="project" value="InterPro"/>
</dbReference>
<sequence length="445" mass="48612">MATSRKAALSFIFITLLLDVVGIGLIIPIFPQLIEQLIGGNISQASKWSGWLTFAYAVMQFVCAPIMGNLSDRYGRRPILLLSLFGFGIDYLFLAVAPTIWWLFIGRIIAGVFGASFTTATAYIADISTNENRAQNFGMIGAAFGLGFVIGPALGGLLGELGPRIPFVAAAGLTLINVLYGYFVLPESLDKEHRRKFEWKRANPLGSLLQLKKYKGLGGLVFSLVFVYIASHAVQSTWTFINIERFNWSPFTIGISLTTVGLLIAGVQGGLIRFINPRLGDEKSIYMGLGMYAFGLLLFSFASESWMMFAFLVPYCMGGIAGPALQSIMSGNVPQNEQGELQGALTSLMSATSIIGPLLMTYLFAWFTRPGAAIKFSGAPFFAGAILMLISALLAYRTMKRESFLNRKDVENVESVENFENAENFANDNISENVENVDNIKSVKS</sequence>
<gene>
    <name evidence="10" type="ORF">ATK78_3150</name>
</gene>
<dbReference type="AlphaFoldDB" id="A0A4V3D120"/>
<evidence type="ECO:0000256" key="3">
    <source>
        <dbReference type="ARBA" id="ARBA00007520"/>
    </source>
</evidence>
<keyword evidence="5 8" id="KW-0812">Transmembrane</keyword>
<evidence type="ECO:0000256" key="5">
    <source>
        <dbReference type="ARBA" id="ARBA00022692"/>
    </source>
</evidence>
<keyword evidence="4" id="KW-0813">Transport</keyword>
<dbReference type="InterPro" id="IPR036259">
    <property type="entry name" value="MFS_trans_sf"/>
</dbReference>
<evidence type="ECO:0000313" key="10">
    <source>
        <dbReference type="EMBL" id="TDQ08634.1"/>
    </source>
</evidence>
<protein>
    <submittedName>
        <fullName evidence="10">DHA1 family tetracycline resistance protein-like MFS transporter</fullName>
    </submittedName>
</protein>
<proteinExistence type="inferred from homology"/>
<feature type="transmembrane region" description="Helical" evidence="8">
    <location>
        <begin position="79"/>
        <end position="102"/>
    </location>
</feature>
<feature type="transmembrane region" description="Helical" evidence="8">
    <location>
        <begin position="217"/>
        <end position="241"/>
    </location>
</feature>
<dbReference type="Gene3D" id="1.20.1250.20">
    <property type="entry name" value="MFS general substrate transporter like domains"/>
    <property type="match status" value="1"/>
</dbReference>
<evidence type="ECO:0000256" key="8">
    <source>
        <dbReference type="SAM" id="Phobius"/>
    </source>
</evidence>
<dbReference type="InterPro" id="IPR001958">
    <property type="entry name" value="Tet-R_TetA/multi-R_MdtG-like"/>
</dbReference>
<dbReference type="CDD" id="cd17388">
    <property type="entry name" value="MFS_TetA"/>
    <property type="match status" value="1"/>
</dbReference>
<dbReference type="InterPro" id="IPR011701">
    <property type="entry name" value="MFS"/>
</dbReference>
<feature type="transmembrane region" description="Helical" evidence="8">
    <location>
        <begin position="165"/>
        <end position="185"/>
    </location>
</feature>
<dbReference type="PROSITE" id="PS50850">
    <property type="entry name" value="MFS"/>
    <property type="match status" value="1"/>
</dbReference>
<comment type="subcellular location">
    <subcellularLocation>
        <location evidence="2">Membrane</location>
        <topology evidence="2">Multi-pass membrane protein</topology>
    </subcellularLocation>
</comment>
<feature type="transmembrane region" description="Helical" evidence="8">
    <location>
        <begin position="50"/>
        <end position="67"/>
    </location>
</feature>
<feature type="transmembrane region" description="Helical" evidence="8">
    <location>
        <begin position="308"/>
        <end position="325"/>
    </location>
</feature>
<comment type="caution">
    <text evidence="10">The sequence shown here is derived from an EMBL/GenBank/DDBJ whole genome shotgun (WGS) entry which is preliminary data.</text>
</comment>
<feature type="transmembrane region" description="Helical" evidence="8">
    <location>
        <begin position="379"/>
        <end position="399"/>
    </location>
</feature>
<evidence type="ECO:0000256" key="4">
    <source>
        <dbReference type="ARBA" id="ARBA00022448"/>
    </source>
</evidence>
<evidence type="ECO:0000256" key="2">
    <source>
        <dbReference type="ARBA" id="ARBA00004141"/>
    </source>
</evidence>
<dbReference type="InterPro" id="IPR005829">
    <property type="entry name" value="Sugar_transporter_CS"/>
</dbReference>
<feature type="transmembrane region" description="Helical" evidence="8">
    <location>
        <begin position="345"/>
        <end position="367"/>
    </location>
</feature>
<evidence type="ECO:0000256" key="6">
    <source>
        <dbReference type="ARBA" id="ARBA00022989"/>
    </source>
</evidence>
<evidence type="ECO:0000256" key="7">
    <source>
        <dbReference type="ARBA" id="ARBA00023136"/>
    </source>
</evidence>
<dbReference type="GO" id="GO:0016020">
    <property type="term" value="C:membrane"/>
    <property type="evidence" value="ECO:0007669"/>
    <property type="project" value="UniProtKB-SubCell"/>
</dbReference>
<evidence type="ECO:0000313" key="11">
    <source>
        <dbReference type="Proteomes" id="UP000295620"/>
    </source>
</evidence>
<comment type="similarity">
    <text evidence="3">Belongs to the major facilitator superfamily. TCR/Tet family.</text>
</comment>
<dbReference type="PRINTS" id="PR01035">
    <property type="entry name" value="TCRTETA"/>
</dbReference>
<dbReference type="SUPFAM" id="SSF103473">
    <property type="entry name" value="MFS general substrate transporter"/>
    <property type="match status" value="1"/>
</dbReference>
<feature type="transmembrane region" description="Helical" evidence="8">
    <location>
        <begin position="137"/>
        <end position="159"/>
    </location>
</feature>
<feature type="transmembrane region" description="Helical" evidence="8">
    <location>
        <begin position="7"/>
        <end position="30"/>
    </location>
</feature>
<evidence type="ECO:0000256" key="1">
    <source>
        <dbReference type="ARBA" id="ARBA00003279"/>
    </source>
</evidence>
<organism evidence="10 11">
    <name type="scientific">Pedobacter metabolipauper</name>
    <dbReference type="NCBI Taxonomy" id="425513"/>
    <lineage>
        <taxon>Bacteria</taxon>
        <taxon>Pseudomonadati</taxon>
        <taxon>Bacteroidota</taxon>
        <taxon>Sphingobacteriia</taxon>
        <taxon>Sphingobacteriales</taxon>
        <taxon>Sphingobacteriaceae</taxon>
        <taxon>Pedobacter</taxon>
    </lineage>
</organism>
<accession>A0A4V3D120</accession>
<dbReference type="Pfam" id="PF07690">
    <property type="entry name" value="MFS_1"/>
    <property type="match status" value="1"/>
</dbReference>
<dbReference type="InterPro" id="IPR020846">
    <property type="entry name" value="MFS_dom"/>
</dbReference>
<dbReference type="PROSITE" id="PS00216">
    <property type="entry name" value="SUGAR_TRANSPORT_1"/>
    <property type="match status" value="1"/>
</dbReference>
<dbReference type="EMBL" id="SNYC01000005">
    <property type="protein sequence ID" value="TDQ08634.1"/>
    <property type="molecule type" value="Genomic_DNA"/>
</dbReference>
<dbReference type="Proteomes" id="UP000295620">
    <property type="component" value="Unassembled WGS sequence"/>
</dbReference>
<feature type="transmembrane region" description="Helical" evidence="8">
    <location>
        <begin position="253"/>
        <end position="272"/>
    </location>
</feature>
<feature type="transmembrane region" description="Helical" evidence="8">
    <location>
        <begin position="284"/>
        <end position="302"/>
    </location>
</feature>